<keyword evidence="8" id="KW-0812">Transmembrane</keyword>
<comment type="caution">
    <text evidence="10">The sequence shown here is derived from an EMBL/GenBank/DDBJ whole genome shotgun (WGS) entry which is preliminary data.</text>
</comment>
<dbReference type="Gene3D" id="1.10.287.130">
    <property type="match status" value="1"/>
</dbReference>
<evidence type="ECO:0000256" key="4">
    <source>
        <dbReference type="ARBA" id="ARBA00022553"/>
    </source>
</evidence>
<dbReference type="PROSITE" id="PS50109">
    <property type="entry name" value="HIS_KIN"/>
    <property type="match status" value="1"/>
</dbReference>
<evidence type="ECO:0000256" key="3">
    <source>
        <dbReference type="ARBA" id="ARBA00012438"/>
    </source>
</evidence>
<evidence type="ECO:0000313" key="11">
    <source>
        <dbReference type="Proteomes" id="UP000030008"/>
    </source>
</evidence>
<dbReference type="SUPFAM" id="SSF55874">
    <property type="entry name" value="ATPase domain of HSP90 chaperone/DNA topoisomerase II/histidine kinase"/>
    <property type="match status" value="1"/>
</dbReference>
<evidence type="ECO:0000259" key="9">
    <source>
        <dbReference type="PROSITE" id="PS50109"/>
    </source>
</evidence>
<dbReference type="CDD" id="cd00082">
    <property type="entry name" value="HisKA"/>
    <property type="match status" value="1"/>
</dbReference>
<dbReference type="InterPro" id="IPR004358">
    <property type="entry name" value="Sig_transdc_His_kin-like_C"/>
</dbReference>
<organism evidence="10 11">
    <name type="scientific">Clostridium innocuum</name>
    <dbReference type="NCBI Taxonomy" id="1522"/>
    <lineage>
        <taxon>Bacteria</taxon>
        <taxon>Bacillati</taxon>
        <taxon>Bacillota</taxon>
        <taxon>Clostridia</taxon>
        <taxon>Eubacteriales</taxon>
        <taxon>Clostridiaceae</taxon>
        <taxon>Clostridium</taxon>
    </lineage>
</organism>
<evidence type="ECO:0000256" key="6">
    <source>
        <dbReference type="ARBA" id="ARBA00022777"/>
    </source>
</evidence>
<proteinExistence type="predicted"/>
<reference evidence="10 11" key="1">
    <citation type="submission" date="2014-08" db="EMBL/GenBank/DDBJ databases">
        <title>Clostridium innocuum, an unnegligible vancomycin-resistant pathogen causing extra-intestinal infections.</title>
        <authorList>
            <person name="Feng Y."/>
            <person name="Chiu C.-H."/>
        </authorList>
    </citation>
    <scope>NUCLEOTIDE SEQUENCE [LARGE SCALE GENOMIC DNA]</scope>
    <source>
        <strain evidence="10 11">AN88</strain>
    </source>
</reference>
<keyword evidence="7" id="KW-0902">Two-component regulatory system</keyword>
<dbReference type="EMBL" id="JQIF01000039">
    <property type="protein sequence ID" value="KGJ53498.1"/>
    <property type="molecule type" value="Genomic_DNA"/>
</dbReference>
<dbReference type="GO" id="GO:0016036">
    <property type="term" value="P:cellular response to phosphate starvation"/>
    <property type="evidence" value="ECO:0007669"/>
    <property type="project" value="TreeGrafter"/>
</dbReference>
<dbReference type="InterPro" id="IPR005467">
    <property type="entry name" value="His_kinase_dom"/>
</dbReference>
<dbReference type="RefSeq" id="WP_044905044.1">
    <property type="nucleotide sequence ID" value="NZ_JQIF01000039.1"/>
</dbReference>
<dbReference type="InterPro" id="IPR003594">
    <property type="entry name" value="HATPase_dom"/>
</dbReference>
<name>A0A099I9E8_CLOIN</name>
<dbReference type="SMART" id="SM00387">
    <property type="entry name" value="HATPase_c"/>
    <property type="match status" value="1"/>
</dbReference>
<feature type="transmembrane region" description="Helical" evidence="8">
    <location>
        <begin position="31"/>
        <end position="50"/>
    </location>
</feature>
<keyword evidence="4" id="KW-0597">Phosphoprotein</keyword>
<evidence type="ECO:0000256" key="5">
    <source>
        <dbReference type="ARBA" id="ARBA00022679"/>
    </source>
</evidence>
<keyword evidence="8" id="KW-0472">Membrane</keyword>
<accession>A0A099I9E8</accession>
<keyword evidence="5" id="KW-0808">Transferase</keyword>
<dbReference type="Pfam" id="PF02518">
    <property type="entry name" value="HATPase_c"/>
    <property type="match status" value="1"/>
</dbReference>
<dbReference type="SMART" id="SM00388">
    <property type="entry name" value="HisKA"/>
    <property type="match status" value="1"/>
</dbReference>
<dbReference type="GO" id="GO:0005886">
    <property type="term" value="C:plasma membrane"/>
    <property type="evidence" value="ECO:0007669"/>
    <property type="project" value="TreeGrafter"/>
</dbReference>
<evidence type="ECO:0000313" key="10">
    <source>
        <dbReference type="EMBL" id="KGJ53498.1"/>
    </source>
</evidence>
<dbReference type="PANTHER" id="PTHR45453">
    <property type="entry name" value="PHOSPHATE REGULON SENSOR PROTEIN PHOR"/>
    <property type="match status" value="1"/>
</dbReference>
<dbReference type="InterPro" id="IPR003661">
    <property type="entry name" value="HisK_dim/P_dom"/>
</dbReference>
<dbReference type="Proteomes" id="UP000030008">
    <property type="component" value="Unassembled WGS sequence"/>
</dbReference>
<comment type="catalytic activity">
    <reaction evidence="1">
        <text>ATP + protein L-histidine = ADP + protein N-phospho-L-histidine.</text>
        <dbReference type="EC" id="2.7.13.3"/>
    </reaction>
</comment>
<dbReference type="EC" id="2.7.13.3" evidence="3"/>
<dbReference type="CDD" id="cd00075">
    <property type="entry name" value="HATPase"/>
    <property type="match status" value="1"/>
</dbReference>
<feature type="transmembrane region" description="Helical" evidence="8">
    <location>
        <begin position="7"/>
        <end position="25"/>
    </location>
</feature>
<dbReference type="SUPFAM" id="SSF47384">
    <property type="entry name" value="Homodimeric domain of signal transducing histidine kinase"/>
    <property type="match status" value="1"/>
</dbReference>
<dbReference type="AlphaFoldDB" id="A0A099I9E8"/>
<dbReference type="Gene3D" id="3.30.565.10">
    <property type="entry name" value="Histidine kinase-like ATPase, C-terminal domain"/>
    <property type="match status" value="1"/>
</dbReference>
<evidence type="ECO:0000256" key="8">
    <source>
        <dbReference type="SAM" id="Phobius"/>
    </source>
</evidence>
<evidence type="ECO:0000256" key="1">
    <source>
        <dbReference type="ARBA" id="ARBA00000085"/>
    </source>
</evidence>
<comment type="subcellular location">
    <subcellularLocation>
        <location evidence="2">Membrane</location>
    </subcellularLocation>
</comment>
<dbReference type="InterPro" id="IPR036890">
    <property type="entry name" value="HATPase_C_sf"/>
</dbReference>
<keyword evidence="6 10" id="KW-0418">Kinase</keyword>
<dbReference type="InterPro" id="IPR036097">
    <property type="entry name" value="HisK_dim/P_sf"/>
</dbReference>
<feature type="domain" description="Histidine kinase" evidence="9">
    <location>
        <begin position="119"/>
        <end position="331"/>
    </location>
</feature>
<sequence length="334" mass="38170">MLRNTELRIAIWASLALMLVTACLLQSISTAAMLITLFTQGMLLTIYLLLSRYRYAQLKKLSMYLQQVYQGDEAFDIPQYREGELSILHSDLYKITRTLQLQKESLQKDKLFLADSLSDISHQLKTPLTSMMIMSELLQDEELPRKQHNQFADALRQQLKRMEWLVSTLLKLSRIDAQVLQFHPQQLSVYQLLQESLEPLHIMMELKEQTCTLVCDEGLEVTLDMKWSVEALGNILKNCVEHTPQQGSIHISVQDNPLHTCIRIQDSGKGIPAEELPHIFERFYRGRNASIDSAGIGLAMSKAVFQQQNGDVEAIASEQGACFLIRIYKDVTIL</sequence>
<dbReference type="PANTHER" id="PTHR45453:SF1">
    <property type="entry name" value="PHOSPHATE REGULON SENSOR PROTEIN PHOR"/>
    <property type="match status" value="1"/>
</dbReference>
<gene>
    <name evidence="10" type="ORF">CIAN88_08750</name>
</gene>
<dbReference type="PRINTS" id="PR00344">
    <property type="entry name" value="BCTRLSENSOR"/>
</dbReference>
<evidence type="ECO:0000256" key="7">
    <source>
        <dbReference type="ARBA" id="ARBA00023012"/>
    </source>
</evidence>
<dbReference type="PROSITE" id="PS51257">
    <property type="entry name" value="PROKAR_LIPOPROTEIN"/>
    <property type="match status" value="1"/>
</dbReference>
<dbReference type="GO" id="GO:0004721">
    <property type="term" value="F:phosphoprotein phosphatase activity"/>
    <property type="evidence" value="ECO:0007669"/>
    <property type="project" value="TreeGrafter"/>
</dbReference>
<dbReference type="Pfam" id="PF00512">
    <property type="entry name" value="HisKA"/>
    <property type="match status" value="1"/>
</dbReference>
<evidence type="ECO:0000256" key="2">
    <source>
        <dbReference type="ARBA" id="ARBA00004370"/>
    </source>
</evidence>
<dbReference type="GO" id="GO:0000155">
    <property type="term" value="F:phosphorelay sensor kinase activity"/>
    <property type="evidence" value="ECO:0007669"/>
    <property type="project" value="InterPro"/>
</dbReference>
<protein>
    <recommendedName>
        <fullName evidence="3">histidine kinase</fullName>
        <ecNumber evidence="3">2.7.13.3</ecNumber>
    </recommendedName>
</protein>
<keyword evidence="8" id="KW-1133">Transmembrane helix</keyword>
<dbReference type="InterPro" id="IPR050351">
    <property type="entry name" value="BphY/WalK/GraS-like"/>
</dbReference>